<evidence type="ECO:0000256" key="1">
    <source>
        <dbReference type="SAM" id="Phobius"/>
    </source>
</evidence>
<proteinExistence type="predicted"/>
<accession>A0ABT4BAS9</accession>
<dbReference type="RefSeq" id="WP_267567595.1">
    <property type="nucleotide sequence ID" value="NZ_JAPNTZ010000014.1"/>
</dbReference>
<feature type="transmembrane region" description="Helical" evidence="1">
    <location>
        <begin position="139"/>
        <end position="157"/>
    </location>
</feature>
<feature type="transmembrane region" description="Helical" evidence="1">
    <location>
        <begin position="76"/>
        <end position="96"/>
    </location>
</feature>
<keyword evidence="1" id="KW-1133">Transmembrane helix</keyword>
<gene>
    <name evidence="2" type="ORF">OWR29_34385</name>
</gene>
<name>A0ABT4BAS9_9ACTN</name>
<evidence type="ECO:0000313" key="2">
    <source>
        <dbReference type="EMBL" id="MCY1143112.1"/>
    </source>
</evidence>
<keyword evidence="3" id="KW-1185">Reference proteome</keyword>
<dbReference type="EMBL" id="JAPNTZ010000014">
    <property type="protein sequence ID" value="MCY1143112.1"/>
    <property type="molecule type" value="Genomic_DNA"/>
</dbReference>
<feature type="transmembrane region" description="Helical" evidence="1">
    <location>
        <begin position="46"/>
        <end position="64"/>
    </location>
</feature>
<sequence>MGAGQLPFLLLFLSFLVTFVATRTITRMIRAGVGPFRNNVAGGVHIHHAVPGIVLTLIGAYLSVAVGGRRPWAEMAGVLIGVGSSLILDEFALILHLQDVYWSPEGQLSVQLVALTLSVLGLVSLGLNPLTSDRGFGLGHLAIVVSAVVHLCALLVCVRKGKYSTAVLGVFLPPVAWAGAIRLARPNSKWARSRYDSAKIARARARADGFDARFGRWGLDIADLVAGRPSLPNPAPPTRSNPQS</sequence>
<organism evidence="2 3">
    <name type="scientific">Paractinoplanes pyxinae</name>
    <dbReference type="NCBI Taxonomy" id="2997416"/>
    <lineage>
        <taxon>Bacteria</taxon>
        <taxon>Bacillati</taxon>
        <taxon>Actinomycetota</taxon>
        <taxon>Actinomycetes</taxon>
        <taxon>Micromonosporales</taxon>
        <taxon>Micromonosporaceae</taxon>
        <taxon>Paractinoplanes</taxon>
    </lineage>
</organism>
<protein>
    <recommendedName>
        <fullName evidence="4">Integral membrane protein</fullName>
    </recommendedName>
</protein>
<comment type="caution">
    <text evidence="2">The sequence shown here is derived from an EMBL/GenBank/DDBJ whole genome shotgun (WGS) entry which is preliminary data.</text>
</comment>
<feature type="transmembrane region" description="Helical" evidence="1">
    <location>
        <begin position="108"/>
        <end position="127"/>
    </location>
</feature>
<evidence type="ECO:0000313" key="3">
    <source>
        <dbReference type="Proteomes" id="UP001151002"/>
    </source>
</evidence>
<feature type="transmembrane region" description="Helical" evidence="1">
    <location>
        <begin position="163"/>
        <end position="184"/>
    </location>
</feature>
<keyword evidence="1" id="KW-0472">Membrane</keyword>
<evidence type="ECO:0008006" key="4">
    <source>
        <dbReference type="Google" id="ProtNLM"/>
    </source>
</evidence>
<dbReference type="Proteomes" id="UP001151002">
    <property type="component" value="Unassembled WGS sequence"/>
</dbReference>
<reference evidence="2" key="1">
    <citation type="submission" date="2022-11" db="EMBL/GenBank/DDBJ databases">
        <authorList>
            <person name="Somphong A."/>
            <person name="Phongsopitanun W."/>
        </authorList>
    </citation>
    <scope>NUCLEOTIDE SEQUENCE</scope>
    <source>
        <strain evidence="2">Pm04-4</strain>
    </source>
</reference>
<keyword evidence="1" id="KW-0812">Transmembrane</keyword>